<dbReference type="AlphaFoldDB" id="A0A7K1UNG5"/>
<dbReference type="Proteomes" id="UP000466794">
    <property type="component" value="Unassembled WGS sequence"/>
</dbReference>
<accession>A0A7K1UNG5</accession>
<proteinExistence type="predicted"/>
<comment type="caution">
    <text evidence="1">The sequence shown here is derived from an EMBL/GenBank/DDBJ whole genome shotgun (WGS) entry which is preliminary data.</text>
</comment>
<organism evidence="1 2">
    <name type="scientific">Nocardia terrae</name>
    <dbReference type="NCBI Taxonomy" id="2675851"/>
    <lineage>
        <taxon>Bacteria</taxon>
        <taxon>Bacillati</taxon>
        <taxon>Actinomycetota</taxon>
        <taxon>Actinomycetes</taxon>
        <taxon>Mycobacteriales</taxon>
        <taxon>Nocardiaceae</taxon>
        <taxon>Nocardia</taxon>
    </lineage>
</organism>
<gene>
    <name evidence="1" type="ORF">GPX89_00435</name>
</gene>
<evidence type="ECO:0000313" key="1">
    <source>
        <dbReference type="EMBL" id="MVU75709.1"/>
    </source>
</evidence>
<protein>
    <submittedName>
        <fullName evidence="1">Uncharacterized protein</fullName>
    </submittedName>
</protein>
<evidence type="ECO:0000313" key="2">
    <source>
        <dbReference type="Proteomes" id="UP000466794"/>
    </source>
</evidence>
<reference evidence="1 2" key="1">
    <citation type="submission" date="2019-12" db="EMBL/GenBank/DDBJ databases">
        <title>Nocardia sp. nov. ET3-3 isolated from soil.</title>
        <authorList>
            <person name="Kanchanasin P."/>
            <person name="Tanasupawat S."/>
            <person name="Yuki M."/>
            <person name="Kudo T."/>
        </authorList>
    </citation>
    <scope>NUCLEOTIDE SEQUENCE [LARGE SCALE GENOMIC DNA]</scope>
    <source>
        <strain evidence="1 2">ET3-3</strain>
    </source>
</reference>
<dbReference type="EMBL" id="WRPP01000001">
    <property type="protein sequence ID" value="MVU75709.1"/>
    <property type="molecule type" value="Genomic_DNA"/>
</dbReference>
<sequence length="73" mass="7968">MSENLRWSHSAPAVLRFYLEALVTSPIPAPEKSAARPSWPDALGRLGADWWSVIVSGVVVALAVFDALPKIPW</sequence>
<keyword evidence="2" id="KW-1185">Reference proteome</keyword>
<name>A0A7K1UNG5_9NOCA</name>